<name>A0A8J3UA46_9ACTN</name>
<evidence type="ECO:0000313" key="2">
    <source>
        <dbReference type="EMBL" id="GII41080.1"/>
    </source>
</evidence>
<keyword evidence="3" id="KW-1185">Reference proteome</keyword>
<sequence length="106" mass="10556">MPATQGGGVAGCARSLLVGGLPGGRTVVRIAVNPGQIKGKIAKAPVNNSRHQAVAPPAVRVGRVGGAGVPDRSPSRRREGFNPDMIAGILVIHGPRAGRGTGAEPG</sequence>
<feature type="region of interest" description="Disordered" evidence="1">
    <location>
        <begin position="62"/>
        <end position="83"/>
    </location>
</feature>
<dbReference type="EMBL" id="BOOP01000030">
    <property type="protein sequence ID" value="GII41080.1"/>
    <property type="molecule type" value="Genomic_DNA"/>
</dbReference>
<dbReference type="AlphaFoldDB" id="A0A8J3UA46"/>
<protein>
    <submittedName>
        <fullName evidence="2">Uncharacterized protein</fullName>
    </submittedName>
</protein>
<evidence type="ECO:0000313" key="3">
    <source>
        <dbReference type="Proteomes" id="UP000622547"/>
    </source>
</evidence>
<comment type="caution">
    <text evidence="2">The sequence shown here is derived from an EMBL/GenBank/DDBJ whole genome shotgun (WGS) entry which is preliminary data.</text>
</comment>
<gene>
    <name evidence="2" type="ORF">Pph01_60830</name>
</gene>
<proteinExistence type="predicted"/>
<dbReference type="Proteomes" id="UP000622547">
    <property type="component" value="Unassembled WGS sequence"/>
</dbReference>
<reference evidence="2 3" key="1">
    <citation type="submission" date="2021-01" db="EMBL/GenBank/DDBJ databases">
        <title>Whole genome shotgun sequence of Planotetraspora phitsanulokensis NBRC 104273.</title>
        <authorList>
            <person name="Komaki H."/>
            <person name="Tamura T."/>
        </authorList>
    </citation>
    <scope>NUCLEOTIDE SEQUENCE [LARGE SCALE GENOMIC DNA]</scope>
    <source>
        <strain evidence="2 3">NBRC 104273</strain>
    </source>
</reference>
<organism evidence="2 3">
    <name type="scientific">Planotetraspora phitsanulokensis</name>
    <dbReference type="NCBI Taxonomy" id="575192"/>
    <lineage>
        <taxon>Bacteria</taxon>
        <taxon>Bacillati</taxon>
        <taxon>Actinomycetota</taxon>
        <taxon>Actinomycetes</taxon>
        <taxon>Streptosporangiales</taxon>
        <taxon>Streptosporangiaceae</taxon>
        <taxon>Planotetraspora</taxon>
    </lineage>
</organism>
<evidence type="ECO:0000256" key="1">
    <source>
        <dbReference type="SAM" id="MobiDB-lite"/>
    </source>
</evidence>
<accession>A0A8J3UA46</accession>